<accession>E4T461</accession>
<reference key="1">
    <citation type="submission" date="2010-11" db="EMBL/GenBank/DDBJ databases">
        <title>The complete genome of Paludibacter propionicigenes DSM 17365.</title>
        <authorList>
            <consortium name="US DOE Joint Genome Institute (JGI-PGF)"/>
            <person name="Lucas S."/>
            <person name="Copeland A."/>
            <person name="Lapidus A."/>
            <person name="Bruce D."/>
            <person name="Goodwin L."/>
            <person name="Pitluck S."/>
            <person name="Kyrpides N."/>
            <person name="Mavromatis K."/>
            <person name="Ivanova N."/>
            <person name="Munk A.C."/>
            <person name="Brettin T."/>
            <person name="Detter J.C."/>
            <person name="Han C."/>
            <person name="Tapia R."/>
            <person name="Land M."/>
            <person name="Hauser L."/>
            <person name="Markowitz V."/>
            <person name="Cheng J.-F."/>
            <person name="Hugenholtz P."/>
            <person name="Woyke T."/>
            <person name="Wu D."/>
            <person name="Gronow S."/>
            <person name="Wellnitz S."/>
            <person name="Brambilla E."/>
            <person name="Klenk H.-P."/>
            <person name="Eisen J.A."/>
        </authorList>
    </citation>
    <scope>NUCLEOTIDE SEQUENCE</scope>
    <source>
        <strain>WB4</strain>
    </source>
</reference>
<protein>
    <submittedName>
        <fullName evidence="1">Pyridoxamine 5'-phosphate oxidase-related FMN-binding protein</fullName>
    </submittedName>
</protein>
<sequence length="156" mass="17187">MQGRMKEHPLSEEEISALLVSQSVGNLGTVSLEGFPYITPVHYVVIEGKIYIHGLCVGQKIDYLKANPKIGFEVFKMNGLIHDPELPCDTNTDYQSVIILGIAKLVDDDALKIQVLDEVVKKFTPQHTGKSYPPAMLKATGVIEITPAVTTGKYFK</sequence>
<reference evidence="1 2" key="2">
    <citation type="journal article" date="2011" name="Stand. Genomic Sci.">
        <title>Complete genome sequence of Paludibacter propionicigenes type strain (WB4).</title>
        <authorList>
            <person name="Gronow S."/>
            <person name="Munk C."/>
            <person name="Lapidus A."/>
            <person name="Nolan M."/>
            <person name="Lucas S."/>
            <person name="Hammon N."/>
            <person name="Deshpande S."/>
            <person name="Cheng J.F."/>
            <person name="Tapia R."/>
            <person name="Han C."/>
            <person name="Goodwin L."/>
            <person name="Pitluck S."/>
            <person name="Liolios K."/>
            <person name="Ivanova N."/>
            <person name="Mavromatis K."/>
            <person name="Mikhailova N."/>
            <person name="Pati A."/>
            <person name="Chen A."/>
            <person name="Palaniappan K."/>
            <person name="Land M."/>
            <person name="Hauser L."/>
            <person name="Chang Y.J."/>
            <person name="Jeffries C.D."/>
            <person name="Brambilla E."/>
            <person name="Rohde M."/>
            <person name="Goker M."/>
            <person name="Detter J.C."/>
            <person name="Woyke T."/>
            <person name="Bristow J."/>
            <person name="Eisen J.A."/>
            <person name="Markowitz V."/>
            <person name="Hugenholtz P."/>
            <person name="Kyrpides N.C."/>
            <person name="Klenk H.P."/>
        </authorList>
    </citation>
    <scope>NUCLEOTIDE SEQUENCE [LARGE SCALE GENOMIC DNA]</scope>
    <source>
        <strain evidence="2">DSM 17365 / JCM 13257 / WB4</strain>
    </source>
</reference>
<dbReference type="EMBL" id="CP002345">
    <property type="protein sequence ID" value="ADQ79505.1"/>
    <property type="molecule type" value="Genomic_DNA"/>
</dbReference>
<dbReference type="SUPFAM" id="SSF50475">
    <property type="entry name" value="FMN-binding split barrel"/>
    <property type="match status" value="1"/>
</dbReference>
<dbReference type="HOGENOM" id="CLU_067890_2_2_10"/>
<dbReference type="RefSeq" id="WP_013444874.1">
    <property type="nucleotide sequence ID" value="NC_014734.1"/>
</dbReference>
<dbReference type="Proteomes" id="UP000008718">
    <property type="component" value="Chromosome"/>
</dbReference>
<dbReference type="OrthoDB" id="9794935at2"/>
<dbReference type="InterPro" id="IPR012349">
    <property type="entry name" value="Split_barrel_FMN-bd"/>
</dbReference>
<keyword evidence="2" id="KW-1185">Reference proteome</keyword>
<gene>
    <name evidence="1" type="ordered locus">Palpr_1359</name>
</gene>
<dbReference type="KEGG" id="ppn:Palpr_1359"/>
<evidence type="ECO:0000313" key="2">
    <source>
        <dbReference type="Proteomes" id="UP000008718"/>
    </source>
</evidence>
<dbReference type="Pfam" id="PF12900">
    <property type="entry name" value="Pyridox_ox_2"/>
    <property type="match status" value="1"/>
</dbReference>
<dbReference type="eggNOG" id="COG3467">
    <property type="taxonomic scope" value="Bacteria"/>
</dbReference>
<dbReference type="Gene3D" id="2.30.110.10">
    <property type="entry name" value="Electron Transport, Fmn-binding Protein, Chain A"/>
    <property type="match status" value="1"/>
</dbReference>
<name>E4T461_PALPW</name>
<proteinExistence type="predicted"/>
<organism evidence="1 2">
    <name type="scientific">Paludibacter propionicigenes (strain DSM 17365 / JCM 13257 / WB4)</name>
    <dbReference type="NCBI Taxonomy" id="694427"/>
    <lineage>
        <taxon>Bacteria</taxon>
        <taxon>Pseudomonadati</taxon>
        <taxon>Bacteroidota</taxon>
        <taxon>Bacteroidia</taxon>
        <taxon>Bacteroidales</taxon>
        <taxon>Paludibacteraceae</taxon>
        <taxon>Paludibacter</taxon>
    </lineage>
</organism>
<dbReference type="AlphaFoldDB" id="E4T461"/>
<dbReference type="PANTHER" id="PTHR34071:SF2">
    <property type="entry name" value="FLAVIN-NUCLEOTIDE-BINDING PROTEIN"/>
    <property type="match status" value="1"/>
</dbReference>
<dbReference type="InterPro" id="IPR024747">
    <property type="entry name" value="Pyridox_Oxase-rel"/>
</dbReference>
<dbReference type="PANTHER" id="PTHR34071">
    <property type="entry name" value="5-NITROIMIDAZOLE ANTIBIOTICS RESISTANCE PROTEIN, NIMA-FAMILY-RELATED PROTEIN-RELATED"/>
    <property type="match status" value="1"/>
</dbReference>
<evidence type="ECO:0000313" key="1">
    <source>
        <dbReference type="EMBL" id="ADQ79505.1"/>
    </source>
</evidence>
<dbReference type="STRING" id="694427.Palpr_1359"/>